<name>A0ABQ5ZXJ6_9GAMM</name>
<dbReference type="PANTHER" id="PTHR33608:SF12">
    <property type="entry name" value="DUF58 DOMAIN-CONTAINING PROTEIN"/>
    <property type="match status" value="1"/>
</dbReference>
<protein>
    <recommendedName>
        <fullName evidence="1">DUF58 domain-containing protein</fullName>
    </recommendedName>
</protein>
<dbReference type="PANTHER" id="PTHR33608">
    <property type="entry name" value="BLL2464 PROTEIN"/>
    <property type="match status" value="1"/>
</dbReference>
<gene>
    <name evidence="2" type="ORF">GCM10007878_16490</name>
</gene>
<dbReference type="Proteomes" id="UP001156682">
    <property type="component" value="Unassembled WGS sequence"/>
</dbReference>
<dbReference type="RefSeq" id="WP_051610455.1">
    <property type="nucleotide sequence ID" value="NZ_BSOR01000028.1"/>
</dbReference>
<evidence type="ECO:0000313" key="2">
    <source>
        <dbReference type="EMBL" id="GLR64211.1"/>
    </source>
</evidence>
<dbReference type="InterPro" id="IPR002881">
    <property type="entry name" value="DUF58"/>
</dbReference>
<sequence>MTAEVELSVSLAELQALHGYAKGLHLNNLLIKNRSFSGDRTSSSLGRGLEFNEVRSYQVGDDLRHLDWKLTARLGQPYTRVYQEEHQRPVMLFVDLASQLQLGQAGSKAVLAAKLAALLGWSALQDKDWVGGWIETDQQSYWQPPIKQAREFSPYLARLARLTQNLGELKPRAPEQLDKSLDAFARRLPKGALAVAISDWVGWTNPDVLKRLAQRGSLLLVHLTDPLDQNLPTNAGPVILQGKLQPVTANLQAAWQAAFLKRVADLKAAVGQQASYLQLSTSHQESWWKALLPRSGYAETTGINL</sequence>
<evidence type="ECO:0000259" key="1">
    <source>
        <dbReference type="Pfam" id="PF01882"/>
    </source>
</evidence>
<evidence type="ECO:0000313" key="3">
    <source>
        <dbReference type="Proteomes" id="UP001156682"/>
    </source>
</evidence>
<keyword evidence="3" id="KW-1185">Reference proteome</keyword>
<comment type="caution">
    <text evidence="2">The sequence shown here is derived from an EMBL/GenBank/DDBJ whole genome shotgun (WGS) entry which is preliminary data.</text>
</comment>
<feature type="domain" description="DUF58" evidence="1">
    <location>
        <begin position="53"/>
        <end position="252"/>
    </location>
</feature>
<dbReference type="Pfam" id="PF01882">
    <property type="entry name" value="DUF58"/>
    <property type="match status" value="1"/>
</dbReference>
<dbReference type="EMBL" id="BSOR01000028">
    <property type="protein sequence ID" value="GLR64211.1"/>
    <property type="molecule type" value="Genomic_DNA"/>
</dbReference>
<organism evidence="2 3">
    <name type="scientific">Marinospirillum insulare</name>
    <dbReference type="NCBI Taxonomy" id="217169"/>
    <lineage>
        <taxon>Bacteria</taxon>
        <taxon>Pseudomonadati</taxon>
        <taxon>Pseudomonadota</taxon>
        <taxon>Gammaproteobacteria</taxon>
        <taxon>Oceanospirillales</taxon>
        <taxon>Oceanospirillaceae</taxon>
        <taxon>Marinospirillum</taxon>
    </lineage>
</organism>
<reference evidence="3" key="1">
    <citation type="journal article" date="2019" name="Int. J. Syst. Evol. Microbiol.">
        <title>The Global Catalogue of Microorganisms (GCM) 10K type strain sequencing project: providing services to taxonomists for standard genome sequencing and annotation.</title>
        <authorList>
            <consortium name="The Broad Institute Genomics Platform"/>
            <consortium name="The Broad Institute Genome Sequencing Center for Infectious Disease"/>
            <person name="Wu L."/>
            <person name="Ma J."/>
        </authorList>
    </citation>
    <scope>NUCLEOTIDE SEQUENCE [LARGE SCALE GENOMIC DNA]</scope>
    <source>
        <strain evidence="3">NBRC 100033</strain>
    </source>
</reference>
<proteinExistence type="predicted"/>
<accession>A0ABQ5ZXJ6</accession>